<keyword evidence="3 4" id="KW-0808">Transferase</keyword>
<evidence type="ECO:0000256" key="3">
    <source>
        <dbReference type="ARBA" id="ARBA00022679"/>
    </source>
</evidence>
<dbReference type="GO" id="GO:0008194">
    <property type="term" value="F:UDP-glycosyltransferase activity"/>
    <property type="evidence" value="ECO:0007669"/>
    <property type="project" value="InterPro"/>
</dbReference>
<evidence type="ECO:0000256" key="1">
    <source>
        <dbReference type="ARBA" id="ARBA00009995"/>
    </source>
</evidence>
<reference evidence="4" key="1">
    <citation type="submission" date="2016-07" db="EMBL/GenBank/DDBJ databases">
        <title>Highly efficient synthesis of ponasterone A by the recombinated E. coli with glycosyltransferase GT01 in diphasic aqueous-organic system.</title>
        <authorList>
            <person name="Li B."/>
            <person name="Chen T."/>
            <person name="Fan B."/>
            <person name="Wu B."/>
            <person name="He B."/>
        </authorList>
    </citation>
    <scope>NUCLEOTIDE SEQUENCE</scope>
    <source>
        <strain evidence="4">BF01</strain>
    </source>
</reference>
<evidence type="ECO:0000313" key="4">
    <source>
        <dbReference type="EMBL" id="ANS59491.1"/>
    </source>
</evidence>
<dbReference type="EMBL" id="KX523795">
    <property type="protein sequence ID" value="ANS59491.1"/>
    <property type="molecule type" value="Genomic_DNA"/>
</dbReference>
<sequence length="389" mass="44038">MAKVLMITFPAEGHVNPMLGMIRAFVDRGDEVHVVTTEYYQKRIKRLGAHIHIHPDYIRTLSVEESDLESMQPFFHAMLQTSLDILEVVETLSQQHSFDLVYFDMFGAGELVRDYLQIPGIGSNPSFVLQEAHFDTPLYRKDEKAAHLLEEIHERFGVQPTHLMQFMKNRGELNMVYTSEYFQPSVDALDDSFVFIGPSFLKRADQHDFPLEALEREKVVFISMGAVLGDTEAFFNMCIDAFADFDGKVILATGEKIDMSLLKEAPSHFLIEPYVPQLEVLELTDVFVTHGGMNSVNEGIHYHVPMVVIPVDKDQPMVAKRLTDLSAARALDKDQLTAKQLRDTVESVLGSDTYRAGIEKIEESFQTAGGTEKALRVIDQFMQAKQTQS</sequence>
<dbReference type="CDD" id="cd03784">
    <property type="entry name" value="GT1_Gtf-like"/>
    <property type="match status" value="1"/>
</dbReference>
<dbReference type="PANTHER" id="PTHR48043:SF145">
    <property type="entry name" value="FI06409P-RELATED"/>
    <property type="match status" value="1"/>
</dbReference>
<dbReference type="Pfam" id="PF00201">
    <property type="entry name" value="UDPGT"/>
    <property type="match status" value="1"/>
</dbReference>
<dbReference type="InterPro" id="IPR002213">
    <property type="entry name" value="UDP_glucos_trans"/>
</dbReference>
<accession>A0A1B1LZ55</accession>
<dbReference type="FunFam" id="3.40.50.2000:FF:000072">
    <property type="entry name" value="Glycosyl transferase"/>
    <property type="match status" value="1"/>
</dbReference>
<dbReference type="InterPro" id="IPR050271">
    <property type="entry name" value="UDP-glycosyltransferase"/>
</dbReference>
<dbReference type="InterPro" id="IPR006326">
    <property type="entry name" value="UDPGT_MGT-like"/>
</dbReference>
<name>A0A1B1LZ55_BACPU</name>
<evidence type="ECO:0000256" key="2">
    <source>
        <dbReference type="ARBA" id="ARBA00022676"/>
    </source>
</evidence>
<comment type="similarity">
    <text evidence="1">Belongs to the UDP-glycosyltransferase family.</text>
</comment>
<organism evidence="4">
    <name type="scientific">Bacillus pumilus</name>
    <name type="common">Bacillus mesentericus</name>
    <dbReference type="NCBI Taxonomy" id="1408"/>
    <lineage>
        <taxon>Bacteria</taxon>
        <taxon>Bacillati</taxon>
        <taxon>Bacillota</taxon>
        <taxon>Bacilli</taxon>
        <taxon>Bacillales</taxon>
        <taxon>Bacillaceae</taxon>
        <taxon>Bacillus</taxon>
    </lineage>
</organism>
<dbReference type="AlphaFoldDB" id="A0A1B1LZ55"/>
<proteinExistence type="inferred from homology"/>
<dbReference type="PANTHER" id="PTHR48043">
    <property type="entry name" value="EG:EG0003.4 PROTEIN-RELATED"/>
    <property type="match status" value="1"/>
</dbReference>
<dbReference type="SUPFAM" id="SSF53756">
    <property type="entry name" value="UDP-Glycosyltransferase/glycogen phosphorylase"/>
    <property type="match status" value="1"/>
</dbReference>
<dbReference type="GO" id="GO:0016758">
    <property type="term" value="F:hexosyltransferase activity"/>
    <property type="evidence" value="ECO:0007669"/>
    <property type="project" value="InterPro"/>
</dbReference>
<keyword evidence="2" id="KW-0328">Glycosyltransferase</keyword>
<dbReference type="Gene3D" id="3.40.50.2000">
    <property type="entry name" value="Glycogen Phosphorylase B"/>
    <property type="match status" value="2"/>
</dbReference>
<protein>
    <submittedName>
        <fullName evidence="4">Glycosyltransferase GT01</fullName>
    </submittedName>
</protein>
<dbReference type="NCBIfam" id="TIGR01426">
    <property type="entry name" value="MGT"/>
    <property type="match status" value="1"/>
</dbReference>